<feature type="region of interest" description="Disordered" evidence="1">
    <location>
        <begin position="44"/>
        <end position="64"/>
    </location>
</feature>
<reference evidence="2 3" key="1">
    <citation type="journal article" date="2015" name="Nat. Commun.">
        <title>Outbred genome sequencing and CRISPR/Cas9 gene editing in butterflies.</title>
        <authorList>
            <person name="Li X."/>
            <person name="Fan D."/>
            <person name="Zhang W."/>
            <person name="Liu G."/>
            <person name="Zhang L."/>
            <person name="Zhao L."/>
            <person name="Fang X."/>
            <person name="Chen L."/>
            <person name="Dong Y."/>
            <person name="Chen Y."/>
            <person name="Ding Y."/>
            <person name="Zhao R."/>
            <person name="Feng M."/>
            <person name="Zhu Y."/>
            <person name="Feng Y."/>
            <person name="Jiang X."/>
            <person name="Zhu D."/>
            <person name="Xiang H."/>
            <person name="Feng X."/>
            <person name="Li S."/>
            <person name="Wang J."/>
            <person name="Zhang G."/>
            <person name="Kronforst M.R."/>
            <person name="Wang W."/>
        </authorList>
    </citation>
    <scope>NUCLEOTIDE SEQUENCE [LARGE SCALE GENOMIC DNA]</scope>
    <source>
        <strain evidence="2">Ya'a_city_454_Pm</strain>
        <tissue evidence="2">Whole body</tissue>
    </source>
</reference>
<dbReference type="InParanoid" id="A0A194QP41"/>
<name>A0A194QP41_PAPMA</name>
<gene>
    <name evidence="2" type="ORF">RR48_07966</name>
</gene>
<organism evidence="2 3">
    <name type="scientific">Papilio machaon</name>
    <name type="common">Old World swallowtail butterfly</name>
    <dbReference type="NCBI Taxonomy" id="76193"/>
    <lineage>
        <taxon>Eukaryota</taxon>
        <taxon>Metazoa</taxon>
        <taxon>Ecdysozoa</taxon>
        <taxon>Arthropoda</taxon>
        <taxon>Hexapoda</taxon>
        <taxon>Insecta</taxon>
        <taxon>Pterygota</taxon>
        <taxon>Neoptera</taxon>
        <taxon>Endopterygota</taxon>
        <taxon>Lepidoptera</taxon>
        <taxon>Glossata</taxon>
        <taxon>Ditrysia</taxon>
        <taxon>Papilionoidea</taxon>
        <taxon>Papilionidae</taxon>
        <taxon>Papilioninae</taxon>
        <taxon>Papilio</taxon>
    </lineage>
</organism>
<proteinExistence type="predicted"/>
<dbReference type="Proteomes" id="UP000053240">
    <property type="component" value="Unassembled WGS sequence"/>
</dbReference>
<sequence length="64" mass="7627">MYRYRKSMQEKLKDYKWSKGRKNLEYHKPISTEEDCIVRGIHPSQYPAPPPHTPSLRTIPVTEL</sequence>
<protein>
    <submittedName>
        <fullName evidence="2">Uncharacterized protein</fullName>
    </submittedName>
</protein>
<dbReference type="EMBL" id="KQ461191">
    <property type="protein sequence ID" value="KPJ07119.1"/>
    <property type="molecule type" value="Genomic_DNA"/>
</dbReference>
<keyword evidence="3" id="KW-1185">Reference proteome</keyword>
<dbReference type="AlphaFoldDB" id="A0A194QP41"/>
<dbReference type="STRING" id="76193.A0A194QP41"/>
<evidence type="ECO:0000313" key="2">
    <source>
        <dbReference type="EMBL" id="KPJ07119.1"/>
    </source>
</evidence>
<accession>A0A194QP41</accession>
<evidence type="ECO:0000313" key="3">
    <source>
        <dbReference type="Proteomes" id="UP000053240"/>
    </source>
</evidence>
<evidence type="ECO:0000256" key="1">
    <source>
        <dbReference type="SAM" id="MobiDB-lite"/>
    </source>
</evidence>